<dbReference type="AlphaFoldDB" id="A0AAD1U1M1"/>
<evidence type="ECO:0000313" key="2">
    <source>
        <dbReference type="Proteomes" id="UP001295684"/>
    </source>
</evidence>
<organism evidence="1 2">
    <name type="scientific">Euplotes crassus</name>
    <dbReference type="NCBI Taxonomy" id="5936"/>
    <lineage>
        <taxon>Eukaryota</taxon>
        <taxon>Sar</taxon>
        <taxon>Alveolata</taxon>
        <taxon>Ciliophora</taxon>
        <taxon>Intramacronucleata</taxon>
        <taxon>Spirotrichea</taxon>
        <taxon>Hypotrichia</taxon>
        <taxon>Euplotida</taxon>
        <taxon>Euplotidae</taxon>
        <taxon>Moneuplotes</taxon>
    </lineage>
</organism>
<protein>
    <recommendedName>
        <fullName evidence="3">Glutamine amidotransferase domain-containing protein</fullName>
    </recommendedName>
</protein>
<dbReference type="EMBL" id="CAMPGE010001518">
    <property type="protein sequence ID" value="CAI2360310.1"/>
    <property type="molecule type" value="Genomic_DNA"/>
</dbReference>
<keyword evidence="2" id="KW-1185">Reference proteome</keyword>
<gene>
    <name evidence="1" type="ORF">ECRASSUSDP1_LOCUS1611</name>
</gene>
<reference evidence="1" key="1">
    <citation type="submission" date="2023-07" db="EMBL/GenBank/DDBJ databases">
        <authorList>
            <consortium name="AG Swart"/>
            <person name="Singh M."/>
            <person name="Singh A."/>
            <person name="Seah K."/>
            <person name="Emmerich C."/>
        </authorList>
    </citation>
    <scope>NUCLEOTIDE SEQUENCE</scope>
    <source>
        <strain evidence="1">DP1</strain>
    </source>
</reference>
<proteinExistence type="predicted"/>
<dbReference type="Gene3D" id="3.40.50.880">
    <property type="match status" value="1"/>
</dbReference>
<dbReference type="InterPro" id="IPR029062">
    <property type="entry name" value="Class_I_gatase-like"/>
</dbReference>
<comment type="caution">
    <text evidence="1">The sequence shown here is derived from an EMBL/GenBank/DDBJ whole genome shotgun (WGS) entry which is preliminary data.</text>
</comment>
<name>A0AAD1U1M1_EUPCR</name>
<evidence type="ECO:0000313" key="1">
    <source>
        <dbReference type="EMBL" id="CAI2360310.1"/>
    </source>
</evidence>
<dbReference type="Proteomes" id="UP001295684">
    <property type="component" value="Unassembled WGS sequence"/>
</dbReference>
<accession>A0AAD1U1M1</accession>
<evidence type="ECO:0008006" key="3">
    <source>
        <dbReference type="Google" id="ProtNLM"/>
    </source>
</evidence>
<sequence length="660" mass="76353">MKILIVNGYKSNLIGDKKFKEFVSKIKNGFKHTLASRIDFILRDLSNLDDFLYESFSYGDKDSKKRFDSIDFVFIDGESNLLPWTKRAKKFLLLFKMCKLTDKCCFVAGFGLNFLVYYCATNFASLSVINGAGKGGSLQEIHYLNTKDLSSYEVNDVFLDNATGDYYSFKKDQSIWLPIGNVGIHYSKATEKGKIRDKLMKRSQLQNSRFMNSNSSSQVITSKVTERKCVVKKDFLNHWLMDGIPKEFLISHESLWNVHEVSLASTSAFEVNYNTLAESEKGPEICQHKNSVAMQMHIDKNYEYTMKILENFIERNILMIQEKGQIHMAIEEAEGVMKTLMYTKGPHTSKSARLNPRNRHKMNQNEVNQFKANATNSVRKEGIRPTTAGTFYSSRPGAGTTRSSTRQIKERIMTASNRSRLQSRQVRLESPSDPNLRGTMRGMFACSANELNIKSECLSNNVLTPDQYRNLRRLTRTMRNYVKEELEGEKKKGIQLSPFDMKIYHKLNMLKDINPEKTNSTRDIRKLLHPTLRDDQLPTKDRNSHIKMSTLFSSKKKLKVPSKFYSRFVEFKKLPPSDFETPIIGNDSPYITEEDLKRKEYLQSKKGWISPETFRSYFSKATKSDNFIKNYVTMTPSDPPILHKFRSAKKEDWLSHDFKF</sequence>